<evidence type="ECO:0000256" key="5">
    <source>
        <dbReference type="ARBA" id="ARBA00023049"/>
    </source>
</evidence>
<evidence type="ECO:0000256" key="2">
    <source>
        <dbReference type="ARBA" id="ARBA00022723"/>
    </source>
</evidence>
<reference evidence="9" key="2">
    <citation type="submission" date="2020-07" db="EMBL/GenBank/DDBJ databases">
        <authorList>
            <person name="Vera ALvarez R."/>
            <person name="Arias-Moreno D.M."/>
            <person name="Jimenez-Jacinto V."/>
            <person name="Jimenez-Bremont J.F."/>
            <person name="Swaminathan K."/>
            <person name="Moose S.P."/>
            <person name="Guerrero-Gonzalez M.L."/>
            <person name="Marino-Ramirez L."/>
            <person name="Landsman D."/>
            <person name="Rodriguez-Kessler M."/>
            <person name="Delgado-Sanchez P."/>
        </authorList>
    </citation>
    <scope>NUCLEOTIDE SEQUENCE</scope>
    <source>
        <tissue evidence="9">Cladode</tissue>
    </source>
</reference>
<name>A0A7C8YP35_OPUST</name>
<dbReference type="AlphaFoldDB" id="A0A7C8YP35"/>
<evidence type="ECO:0000256" key="4">
    <source>
        <dbReference type="ARBA" id="ARBA00022833"/>
    </source>
</evidence>
<keyword evidence="1 6" id="KW-0645">Protease</keyword>
<keyword evidence="4 6" id="KW-0862">Zinc</keyword>
<dbReference type="InterPro" id="IPR001915">
    <property type="entry name" value="Peptidase_M48"/>
</dbReference>
<evidence type="ECO:0000256" key="7">
    <source>
        <dbReference type="SAM" id="MobiDB-lite"/>
    </source>
</evidence>
<feature type="region of interest" description="Disordered" evidence="7">
    <location>
        <begin position="119"/>
        <end position="141"/>
    </location>
</feature>
<sequence length="141" mass="16195">MMQILMLLHFGGYALIRHFTALFKSFGFHDTQPVLIGFIIFEYTVVPLECLVYFASNLVSRYFEFQADAYAKKLGYAKELQAGLIRLQEENLGTMNPDPWYSAYHYTHPPLVERMSALDDKPDNEETKSSCEGREVDEGVP</sequence>
<dbReference type="Pfam" id="PF01435">
    <property type="entry name" value="Peptidase_M48"/>
    <property type="match status" value="1"/>
</dbReference>
<protein>
    <recommendedName>
        <fullName evidence="8">Peptidase M48 domain-containing protein</fullName>
    </recommendedName>
</protein>
<keyword evidence="5 6" id="KW-0482">Metalloprotease</keyword>
<comment type="cofactor">
    <cofactor evidence="6">
        <name>Zn(2+)</name>
        <dbReference type="ChEBI" id="CHEBI:29105"/>
    </cofactor>
    <text evidence="6">Binds 1 zinc ion per subunit.</text>
</comment>
<keyword evidence="3 6" id="KW-0378">Hydrolase</keyword>
<dbReference type="PANTHER" id="PTHR10120">
    <property type="entry name" value="CAAX PRENYL PROTEASE 1"/>
    <property type="match status" value="1"/>
</dbReference>
<proteinExistence type="inferred from homology"/>
<dbReference type="EMBL" id="GISG01041502">
    <property type="protein sequence ID" value="MBA4623017.1"/>
    <property type="molecule type" value="Transcribed_RNA"/>
</dbReference>
<organism evidence="9">
    <name type="scientific">Opuntia streptacantha</name>
    <name type="common">Prickly pear cactus</name>
    <name type="synonym">Opuntia cardona</name>
    <dbReference type="NCBI Taxonomy" id="393608"/>
    <lineage>
        <taxon>Eukaryota</taxon>
        <taxon>Viridiplantae</taxon>
        <taxon>Streptophyta</taxon>
        <taxon>Embryophyta</taxon>
        <taxon>Tracheophyta</taxon>
        <taxon>Spermatophyta</taxon>
        <taxon>Magnoliopsida</taxon>
        <taxon>eudicotyledons</taxon>
        <taxon>Gunneridae</taxon>
        <taxon>Pentapetalae</taxon>
        <taxon>Caryophyllales</taxon>
        <taxon>Cactineae</taxon>
        <taxon>Cactaceae</taxon>
        <taxon>Opuntioideae</taxon>
        <taxon>Opuntia</taxon>
    </lineage>
</organism>
<accession>A0A7C8YP35</accession>
<dbReference type="GO" id="GO:0006508">
    <property type="term" value="P:proteolysis"/>
    <property type="evidence" value="ECO:0007669"/>
    <property type="project" value="UniProtKB-KW"/>
</dbReference>
<evidence type="ECO:0000313" key="9">
    <source>
        <dbReference type="EMBL" id="MBA4623017.1"/>
    </source>
</evidence>
<evidence type="ECO:0000259" key="8">
    <source>
        <dbReference type="Pfam" id="PF01435"/>
    </source>
</evidence>
<dbReference type="GO" id="GO:0046872">
    <property type="term" value="F:metal ion binding"/>
    <property type="evidence" value="ECO:0007669"/>
    <property type="project" value="UniProtKB-KW"/>
</dbReference>
<feature type="domain" description="Peptidase M48" evidence="8">
    <location>
        <begin position="1"/>
        <end position="120"/>
    </location>
</feature>
<comment type="similarity">
    <text evidence="6">Belongs to the peptidase M48 family.</text>
</comment>
<evidence type="ECO:0000256" key="1">
    <source>
        <dbReference type="ARBA" id="ARBA00022670"/>
    </source>
</evidence>
<reference evidence="9" key="1">
    <citation type="journal article" date="2013" name="J. Plant Res.">
        <title>Effect of fungi and light on seed germination of three Opuntia species from semiarid lands of central Mexico.</title>
        <authorList>
            <person name="Delgado-Sanchez P."/>
            <person name="Jimenez-Bremont J.F."/>
            <person name="Guerrero-Gonzalez Mde L."/>
            <person name="Flores J."/>
        </authorList>
    </citation>
    <scope>NUCLEOTIDE SEQUENCE</scope>
    <source>
        <tissue evidence="9">Cladode</tissue>
    </source>
</reference>
<evidence type="ECO:0000256" key="6">
    <source>
        <dbReference type="RuleBase" id="RU003983"/>
    </source>
</evidence>
<keyword evidence="2" id="KW-0479">Metal-binding</keyword>
<evidence type="ECO:0000256" key="3">
    <source>
        <dbReference type="ARBA" id="ARBA00022801"/>
    </source>
</evidence>
<dbReference type="GO" id="GO:0004222">
    <property type="term" value="F:metalloendopeptidase activity"/>
    <property type="evidence" value="ECO:0007669"/>
    <property type="project" value="InterPro"/>
</dbReference>